<feature type="domain" description="NACHT" evidence="3">
    <location>
        <begin position="367"/>
        <end position="489"/>
    </location>
</feature>
<organism evidence="4 5">
    <name type="scientific">Pocillopora meandrina</name>
    <dbReference type="NCBI Taxonomy" id="46732"/>
    <lineage>
        <taxon>Eukaryota</taxon>
        <taxon>Metazoa</taxon>
        <taxon>Cnidaria</taxon>
        <taxon>Anthozoa</taxon>
        <taxon>Hexacorallia</taxon>
        <taxon>Scleractinia</taxon>
        <taxon>Astrocoeniina</taxon>
        <taxon>Pocilloporidae</taxon>
        <taxon>Pocillopora</taxon>
    </lineage>
</organism>
<dbReference type="Proteomes" id="UP001159428">
    <property type="component" value="Unassembled WGS sequence"/>
</dbReference>
<dbReference type="PANTHER" id="PTHR46844">
    <property type="entry name" value="SLR5058 PROTEIN"/>
    <property type="match status" value="1"/>
</dbReference>
<evidence type="ECO:0000313" key="5">
    <source>
        <dbReference type="Proteomes" id="UP001159428"/>
    </source>
</evidence>
<gene>
    <name evidence="4" type="ORF">PMEA_00021458</name>
</gene>
<evidence type="ECO:0000259" key="3">
    <source>
        <dbReference type="PROSITE" id="PS50837"/>
    </source>
</evidence>
<dbReference type="InterPro" id="IPR003593">
    <property type="entry name" value="AAA+_ATPase"/>
</dbReference>
<evidence type="ECO:0000256" key="2">
    <source>
        <dbReference type="ARBA" id="ARBA00022840"/>
    </source>
</evidence>
<name>A0AAU9VWR3_9CNID</name>
<reference evidence="4 5" key="1">
    <citation type="submission" date="2022-05" db="EMBL/GenBank/DDBJ databases">
        <authorList>
            <consortium name="Genoscope - CEA"/>
            <person name="William W."/>
        </authorList>
    </citation>
    <scope>NUCLEOTIDE SEQUENCE [LARGE SCALE GENOMIC DNA]</scope>
</reference>
<dbReference type="SMART" id="SM00368">
    <property type="entry name" value="LRR_RI"/>
    <property type="match status" value="8"/>
</dbReference>
<dbReference type="Pfam" id="PF05729">
    <property type="entry name" value="NACHT"/>
    <property type="match status" value="1"/>
</dbReference>
<proteinExistence type="predicted"/>
<dbReference type="Pfam" id="PF13516">
    <property type="entry name" value="LRR_6"/>
    <property type="match status" value="6"/>
</dbReference>
<keyword evidence="2" id="KW-0067">ATP-binding</keyword>
<keyword evidence="5" id="KW-1185">Reference proteome</keyword>
<accession>A0AAU9VWR3</accession>
<dbReference type="SUPFAM" id="SSF52540">
    <property type="entry name" value="P-loop containing nucleoside triphosphate hydrolases"/>
    <property type="match status" value="1"/>
</dbReference>
<evidence type="ECO:0000313" key="4">
    <source>
        <dbReference type="EMBL" id="CAH3037977.1"/>
    </source>
</evidence>
<dbReference type="SMART" id="SM00382">
    <property type="entry name" value="AAA"/>
    <property type="match status" value="1"/>
</dbReference>
<dbReference type="Gene3D" id="3.80.10.10">
    <property type="entry name" value="Ribonuclease Inhibitor"/>
    <property type="match status" value="3"/>
</dbReference>
<dbReference type="Gene3D" id="3.40.50.300">
    <property type="entry name" value="P-loop containing nucleotide triphosphate hydrolases"/>
    <property type="match status" value="1"/>
</dbReference>
<evidence type="ECO:0000256" key="1">
    <source>
        <dbReference type="ARBA" id="ARBA00022741"/>
    </source>
</evidence>
<dbReference type="InterPro" id="IPR007111">
    <property type="entry name" value="NACHT_NTPase"/>
</dbReference>
<keyword evidence="1" id="KW-0547">Nucleotide-binding</keyword>
<dbReference type="EMBL" id="CALNXJ010000004">
    <property type="protein sequence ID" value="CAH3037977.1"/>
    <property type="molecule type" value="Genomic_DNA"/>
</dbReference>
<dbReference type="InterPro" id="IPR027417">
    <property type="entry name" value="P-loop_NTPase"/>
</dbReference>
<dbReference type="InterPro" id="IPR032675">
    <property type="entry name" value="LRR_dom_sf"/>
</dbReference>
<comment type="caution">
    <text evidence="4">The sequence shown here is derived from an EMBL/GenBank/DDBJ whole genome shotgun (WGS) entry which is preliminary data.</text>
</comment>
<feature type="non-terminal residue" evidence="4">
    <location>
        <position position="1"/>
    </location>
</feature>
<sequence>FTHVILSSSYLAVTDDQKRWLVVGIALNKILIPQIRPFVEKGVNVEYDNLKISHRIHVQGPHGRLQRWPASSKNLLKYENINGNVSRPRLHGGKFNYSSFDCQVKSHVDFAKLYVQGYMAKFTAFDDHCDASAVLSLLGGVPIFSAAASSAGDVRIARNDWAHCAFGKWNPVKFQKSFTDMEQLVKNMVLPPVNERELLVELKDWETKGVHLCMNSPVDPALLQVVQQELKSLQDVVDNMCLELNQKKTKIQHELRSIAVTLNYMEKRLQRLEIGQRNLESHVDQTDSRLDKIEVFPQKFVELIKRKYKGAVLCPFPWCEDELQLQLSKVFTRVKIVEKKKERARRTKEIVPMTDAFRSHEECKEPRVVLIEGEPGIGKTTCCQKLAYDWSVESISAEARFPKVKMLLLLKCRDMKTADIEEAIDDQLLPLDAEEKEKENFFRFIRQNQSRILLVLDGLDELSETVYEGLLPLIQGRIFPSTYLMLTARHELGMKVRRECDTLLEVVGYTEEDADTYIEKYFRDHDDPSLAKKLIKNLRKNPQLRELTANPLNTALLCLIFEDAQGKLPYNKTMLYYEIVSCALMRNFQKKGIPLVNADPIEVCSEQLNQLGELALEALVRDQLYFTTEKLRGHSTEFLDFGLLSREASASKIRPKPSYAFTHKTFQEYFAAFHVAHELLTGGKDKAALLTHLTPPDKYWPVWEFLITMVSKKSDDVAVFLVSSLCASFQNKMPEHFGLHYYYEPEEEASDDEDDSADSYPGQQYDNEIYSGDWDSDDDLDDDLTASDVDIDNRHDYGFDANVCRDDSFDWPTKLIEWSKPIEEDVVTNTIFVIAQCEQPEGELKDYQKKMASELARCFPLDKLTVSHWHTHDGSFFARRYFQVFSEYLKVHCQLTGLLWIAELNEVALATIEHILRSSNTLTYLHLCDDLRSTSLTPALQANRTLTHLNLRNARIRIAGAKALGEVLRLNCTLTHVSLPGNAISHIGAEAIAKGLEFNNVLVHLDIRDNWIGDQGAVAFAKAFESNSTLKYFDVGIVIEQQSKPDMYRPKSDFDDVKTDWIRDSGIKAIAKSLRSNCSLTYLDVQGNPFCDSTAAALGEALRSNCTLSRLYLKGSRMFPLIGRLESQFGKLAAAAFKRALQSRVTKVTHLDLCRTSITSSCVIMLAEALQSNTTLVCLDLSWNNIDSFGAAAIANGLKSNRTLTHLQLRGNHISDAGAAQFAQCLRSNGSLVYLDLISNSIKYLGAAAIAKALKSNTTLTHLQLGWNEVGDMGAMEFADTLQCNKALVFLSLKCNQFSKSGRNMLKQIKPLISCALRI</sequence>
<dbReference type="PROSITE" id="PS50837">
    <property type="entry name" value="NACHT"/>
    <property type="match status" value="1"/>
</dbReference>
<dbReference type="InterPro" id="IPR001611">
    <property type="entry name" value="Leu-rich_rpt"/>
</dbReference>
<protein>
    <recommendedName>
        <fullName evidence="3">NACHT domain-containing protein</fullName>
    </recommendedName>
</protein>
<dbReference type="PANTHER" id="PTHR46844:SF1">
    <property type="entry name" value="SLR5058 PROTEIN"/>
    <property type="match status" value="1"/>
</dbReference>
<dbReference type="GO" id="GO:0005524">
    <property type="term" value="F:ATP binding"/>
    <property type="evidence" value="ECO:0007669"/>
    <property type="project" value="UniProtKB-KW"/>
</dbReference>
<dbReference type="SUPFAM" id="SSF52047">
    <property type="entry name" value="RNI-like"/>
    <property type="match status" value="2"/>
</dbReference>